<reference evidence="4 5" key="1">
    <citation type="journal article" date="2009" name="Stand. Genomic Sci.">
        <title>Complete genome sequence of Pirellula staleyi type strain (ATCC 27377).</title>
        <authorList>
            <person name="Clum A."/>
            <person name="Tindall B.J."/>
            <person name="Sikorski J."/>
            <person name="Ivanova N."/>
            <person name="Mavrommatis K."/>
            <person name="Lucas S."/>
            <person name="Glavina del Rio T."/>
            <person name="Nolan M."/>
            <person name="Chen F."/>
            <person name="Tice H."/>
            <person name="Pitluck S."/>
            <person name="Cheng J.F."/>
            <person name="Chertkov O."/>
            <person name="Brettin T."/>
            <person name="Han C."/>
            <person name="Detter J.C."/>
            <person name="Kuske C."/>
            <person name="Bruce D."/>
            <person name="Goodwin L."/>
            <person name="Ovchinikova G."/>
            <person name="Pati A."/>
            <person name="Mikhailova N."/>
            <person name="Chen A."/>
            <person name="Palaniappan K."/>
            <person name="Land M."/>
            <person name="Hauser L."/>
            <person name="Chang Y.J."/>
            <person name="Jeffries C.D."/>
            <person name="Chain P."/>
            <person name="Rohde M."/>
            <person name="Goker M."/>
            <person name="Bristow J."/>
            <person name="Eisen J.A."/>
            <person name="Markowitz V."/>
            <person name="Hugenholtz P."/>
            <person name="Kyrpides N.C."/>
            <person name="Klenk H.P."/>
            <person name="Lapidus A."/>
        </authorList>
    </citation>
    <scope>NUCLEOTIDE SEQUENCE [LARGE SCALE GENOMIC DNA]</scope>
    <source>
        <strain evidence="5">ATCC 27377 / DSM 6068 / ICPB 4128</strain>
    </source>
</reference>
<dbReference type="STRING" id="530564.Psta_2691"/>
<accession>D2R6Q9</accession>
<dbReference type="HOGENOM" id="CLU_073076_2_2_0"/>
<evidence type="ECO:0000256" key="1">
    <source>
        <dbReference type="SAM" id="Coils"/>
    </source>
</evidence>
<organism evidence="4 5">
    <name type="scientific">Pirellula staleyi (strain ATCC 27377 / DSM 6068 / ICPB 4128)</name>
    <name type="common">Pirella staleyi</name>
    <dbReference type="NCBI Taxonomy" id="530564"/>
    <lineage>
        <taxon>Bacteria</taxon>
        <taxon>Pseudomonadati</taxon>
        <taxon>Planctomycetota</taxon>
        <taxon>Planctomycetia</taxon>
        <taxon>Pirellulales</taxon>
        <taxon>Pirellulaceae</taxon>
        <taxon>Pirellula</taxon>
    </lineage>
</organism>
<dbReference type="Pfam" id="PF02591">
    <property type="entry name" value="Zn_ribbon_9"/>
    <property type="match status" value="1"/>
</dbReference>
<proteinExistence type="predicted"/>
<dbReference type="Pfam" id="PF24481">
    <property type="entry name" value="CT398_CC"/>
    <property type="match status" value="1"/>
</dbReference>
<feature type="coiled-coil region" evidence="1">
    <location>
        <begin position="4"/>
        <end position="87"/>
    </location>
</feature>
<feature type="domain" description="CT398-like coiled coil hairpin" evidence="3">
    <location>
        <begin position="14"/>
        <end position="185"/>
    </location>
</feature>
<dbReference type="OrthoDB" id="260976at2"/>
<feature type="domain" description="C4-type zinc ribbon" evidence="2">
    <location>
        <begin position="198"/>
        <end position="229"/>
    </location>
</feature>
<keyword evidence="1" id="KW-0175">Coiled coil</keyword>
<sequence>MTTLTETLRTLHRIHQQLADLQDRLARGPRQIKVTEANVKKCEADIATAKELYKTARISSDERQLQLKQREARIKDLQTKLHGANNNKEYQLLKDQIAADQQANSVLSDEILEGLERLDALQENVKGAEVVLSKTKDELAKVKARVDEQQERLESELVRVQSELAEAEKPLPEEMRAEYNRLVKGRGADAFGPLDGGTCGGCFTMLSPQTIDQLRLNKLVYCKSCGRLMYAPEE</sequence>
<gene>
    <name evidence="4" type="ordered locus">Psta_2691</name>
</gene>
<dbReference type="PANTHER" id="PTHR39082">
    <property type="entry name" value="PHOSPHOLIPASE C-BETA-2-RELATED"/>
    <property type="match status" value="1"/>
</dbReference>
<dbReference type="InterPro" id="IPR056003">
    <property type="entry name" value="CT398_CC_hairpin"/>
</dbReference>
<dbReference type="eggNOG" id="COG1579">
    <property type="taxonomic scope" value="Bacteria"/>
</dbReference>
<dbReference type="Gene3D" id="1.10.287.1490">
    <property type="match status" value="1"/>
</dbReference>
<keyword evidence="5" id="KW-1185">Reference proteome</keyword>
<evidence type="ECO:0000259" key="3">
    <source>
        <dbReference type="Pfam" id="PF24481"/>
    </source>
</evidence>
<dbReference type="Proteomes" id="UP000001887">
    <property type="component" value="Chromosome"/>
</dbReference>
<name>D2R6Q9_PIRSD</name>
<evidence type="ECO:0000259" key="2">
    <source>
        <dbReference type="Pfam" id="PF02591"/>
    </source>
</evidence>
<dbReference type="PANTHER" id="PTHR39082:SF1">
    <property type="entry name" value="SCAVENGER RECEPTOR CLASS A MEMBER 3"/>
    <property type="match status" value="1"/>
</dbReference>
<evidence type="ECO:0000313" key="4">
    <source>
        <dbReference type="EMBL" id="ADB17359.1"/>
    </source>
</evidence>
<dbReference type="EMBL" id="CP001848">
    <property type="protein sequence ID" value="ADB17359.1"/>
    <property type="molecule type" value="Genomic_DNA"/>
</dbReference>
<evidence type="ECO:0008006" key="6">
    <source>
        <dbReference type="Google" id="ProtNLM"/>
    </source>
</evidence>
<feature type="coiled-coil region" evidence="1">
    <location>
        <begin position="118"/>
        <end position="170"/>
    </location>
</feature>
<dbReference type="KEGG" id="psl:Psta_2691"/>
<protein>
    <recommendedName>
        <fullName evidence="6">C4-type zinc ribbon domain-containing protein</fullName>
    </recommendedName>
</protein>
<evidence type="ECO:0000313" key="5">
    <source>
        <dbReference type="Proteomes" id="UP000001887"/>
    </source>
</evidence>
<dbReference type="InterPro" id="IPR052376">
    <property type="entry name" value="Oxidative_Scav/Glycosyltrans"/>
</dbReference>
<dbReference type="InterPro" id="IPR003743">
    <property type="entry name" value="Zf-RING_7"/>
</dbReference>
<dbReference type="AlphaFoldDB" id="D2R6Q9"/>